<dbReference type="PANTHER" id="PTHR11913">
    <property type="entry name" value="COFILIN-RELATED"/>
    <property type="match status" value="1"/>
</dbReference>
<dbReference type="GO" id="GO:0003779">
    <property type="term" value="F:actin binding"/>
    <property type="evidence" value="ECO:0007669"/>
    <property type="project" value="UniProtKB-KW"/>
</dbReference>
<keyword evidence="4" id="KW-0009">Actin-binding</keyword>
<dbReference type="PROSITE" id="PS51263">
    <property type="entry name" value="ADF_H"/>
    <property type="match status" value="1"/>
</dbReference>
<evidence type="ECO:0000256" key="1">
    <source>
        <dbReference type="ARBA" id="ARBA00004109"/>
    </source>
</evidence>
<dbReference type="InterPro" id="IPR029006">
    <property type="entry name" value="ADF-H/Gelsolin-like_dom_sf"/>
</dbReference>
<gene>
    <name evidence="7" type="ORF">G6F64_003951</name>
</gene>
<dbReference type="GO" id="GO:0015629">
    <property type="term" value="C:actin cytoskeleton"/>
    <property type="evidence" value="ECO:0007669"/>
    <property type="project" value="InterPro"/>
</dbReference>
<accession>A0A9P6XDH8</accession>
<reference evidence="7" key="1">
    <citation type="journal article" date="2020" name="Microb. Genom.">
        <title>Genetic diversity of clinical and environmental Mucorales isolates obtained from an investigation of mucormycosis cases among solid organ transplant recipients.</title>
        <authorList>
            <person name="Nguyen M.H."/>
            <person name="Kaul D."/>
            <person name="Muto C."/>
            <person name="Cheng S.J."/>
            <person name="Richter R.A."/>
            <person name="Bruno V.M."/>
            <person name="Liu G."/>
            <person name="Beyhan S."/>
            <person name="Sundermann A.J."/>
            <person name="Mounaud S."/>
            <person name="Pasculle A.W."/>
            <person name="Nierman W.C."/>
            <person name="Driscoll E."/>
            <person name="Cumbie R."/>
            <person name="Clancy C.J."/>
            <person name="Dupont C.L."/>
        </authorList>
    </citation>
    <scope>NUCLEOTIDE SEQUENCE</scope>
    <source>
        <strain evidence="7">GL11</strain>
    </source>
</reference>
<evidence type="ECO:0000313" key="8">
    <source>
        <dbReference type="Proteomes" id="UP000716291"/>
    </source>
</evidence>
<comment type="similarity">
    <text evidence="2">Belongs to the actin-binding proteins ADF family.</text>
</comment>
<dbReference type="CDD" id="cd11286">
    <property type="entry name" value="ADF_cofilin_like"/>
    <property type="match status" value="1"/>
</dbReference>
<dbReference type="InterPro" id="IPR002108">
    <property type="entry name" value="ADF-H"/>
</dbReference>
<evidence type="ECO:0000256" key="3">
    <source>
        <dbReference type="ARBA" id="ARBA00015630"/>
    </source>
</evidence>
<dbReference type="AlphaFoldDB" id="A0A9P6XDH8"/>
<dbReference type="OrthoDB" id="10249245at2759"/>
<sequence>MSSGIVVSTECKVKFEQLKLRKSYKYIIFKLTADFSQIVIDKTAENSTYDDFLEELPENQPRYAVYDFDYEKPGEGQRSKVIFFAWTPDTSNTRHKMIYTSSKDALRRELVGASIEIQGTDFSEVDYETVLDKALRTN</sequence>
<evidence type="ECO:0000256" key="4">
    <source>
        <dbReference type="ARBA" id="ARBA00023203"/>
    </source>
</evidence>
<dbReference type="Pfam" id="PF00241">
    <property type="entry name" value="Cofilin_ADF"/>
    <property type="match status" value="1"/>
</dbReference>
<comment type="caution">
    <text evidence="7">The sequence shown here is derived from an EMBL/GenBank/DDBJ whole genome shotgun (WGS) entry which is preliminary data.</text>
</comment>
<dbReference type="GO" id="GO:0030042">
    <property type="term" value="P:actin filament depolymerization"/>
    <property type="evidence" value="ECO:0007669"/>
    <property type="project" value="InterPro"/>
</dbReference>
<feature type="domain" description="ADF-H" evidence="6">
    <location>
        <begin position="3"/>
        <end position="135"/>
    </location>
</feature>
<comment type="subcellular location">
    <subcellularLocation>
        <location evidence="1">Nucleus matrix</location>
    </subcellularLocation>
</comment>
<dbReference type="SMART" id="SM00102">
    <property type="entry name" value="ADF"/>
    <property type="match status" value="1"/>
</dbReference>
<evidence type="ECO:0000313" key="7">
    <source>
        <dbReference type="EMBL" id="KAG1311243.1"/>
    </source>
</evidence>
<evidence type="ECO:0000256" key="5">
    <source>
        <dbReference type="ARBA" id="ARBA00032427"/>
    </source>
</evidence>
<dbReference type="Proteomes" id="UP000716291">
    <property type="component" value="Unassembled WGS sequence"/>
</dbReference>
<organism evidence="7 8">
    <name type="scientific">Rhizopus oryzae</name>
    <name type="common">Mucormycosis agent</name>
    <name type="synonym">Rhizopus arrhizus var. delemar</name>
    <dbReference type="NCBI Taxonomy" id="64495"/>
    <lineage>
        <taxon>Eukaryota</taxon>
        <taxon>Fungi</taxon>
        <taxon>Fungi incertae sedis</taxon>
        <taxon>Mucoromycota</taxon>
        <taxon>Mucoromycotina</taxon>
        <taxon>Mucoromycetes</taxon>
        <taxon>Mucorales</taxon>
        <taxon>Mucorineae</taxon>
        <taxon>Rhizopodaceae</taxon>
        <taxon>Rhizopus</taxon>
    </lineage>
</organism>
<dbReference type="EMBL" id="JAANQT010000410">
    <property type="protein sequence ID" value="KAG1311243.1"/>
    <property type="molecule type" value="Genomic_DNA"/>
</dbReference>
<proteinExistence type="inferred from homology"/>
<dbReference type="InterPro" id="IPR017904">
    <property type="entry name" value="ADF/Cofilin"/>
</dbReference>
<protein>
    <recommendedName>
        <fullName evidence="3">Cofilin</fullName>
    </recommendedName>
    <alternativeName>
        <fullName evidence="5">Actin-depolymerizing factor 1</fullName>
    </alternativeName>
</protein>
<dbReference type="SUPFAM" id="SSF55753">
    <property type="entry name" value="Actin depolymerizing proteins"/>
    <property type="match status" value="1"/>
</dbReference>
<keyword evidence="8" id="KW-1185">Reference proteome</keyword>
<dbReference type="Gene3D" id="3.40.20.10">
    <property type="entry name" value="Severin"/>
    <property type="match status" value="1"/>
</dbReference>
<evidence type="ECO:0000259" key="6">
    <source>
        <dbReference type="PROSITE" id="PS51263"/>
    </source>
</evidence>
<name>A0A9P6XDH8_RHIOR</name>
<dbReference type="GO" id="GO:0016363">
    <property type="term" value="C:nuclear matrix"/>
    <property type="evidence" value="ECO:0007669"/>
    <property type="project" value="UniProtKB-SubCell"/>
</dbReference>
<evidence type="ECO:0000256" key="2">
    <source>
        <dbReference type="ARBA" id="ARBA00006844"/>
    </source>
</evidence>